<evidence type="ECO:0000256" key="4">
    <source>
        <dbReference type="ARBA" id="ARBA00022475"/>
    </source>
</evidence>
<comment type="subcellular location">
    <subcellularLocation>
        <location evidence="2">Cell membrane</location>
        <topology evidence="2">Single-pass membrane protein</topology>
    </subcellularLocation>
</comment>
<dbReference type="InterPro" id="IPR005503">
    <property type="entry name" value="FliL"/>
</dbReference>
<evidence type="ECO:0000256" key="10">
    <source>
        <dbReference type="RuleBase" id="RU364125"/>
    </source>
</evidence>
<dbReference type="EMBL" id="JACCFP010000001">
    <property type="protein sequence ID" value="NYI99817.1"/>
    <property type="molecule type" value="Genomic_DNA"/>
</dbReference>
<evidence type="ECO:0000256" key="9">
    <source>
        <dbReference type="ARBA" id="ARBA00023136"/>
    </source>
</evidence>
<organism evidence="11 12">
    <name type="scientific">Nocardioides thalensis</name>
    <dbReference type="NCBI Taxonomy" id="1914755"/>
    <lineage>
        <taxon>Bacteria</taxon>
        <taxon>Bacillati</taxon>
        <taxon>Actinomycetota</taxon>
        <taxon>Actinomycetes</taxon>
        <taxon>Propionibacteriales</taxon>
        <taxon>Nocardioidaceae</taxon>
        <taxon>Nocardioides</taxon>
    </lineage>
</organism>
<dbReference type="GO" id="GO:0005886">
    <property type="term" value="C:plasma membrane"/>
    <property type="evidence" value="ECO:0007669"/>
    <property type="project" value="UniProtKB-SubCell"/>
</dbReference>
<evidence type="ECO:0000256" key="2">
    <source>
        <dbReference type="ARBA" id="ARBA00004162"/>
    </source>
</evidence>
<comment type="caution">
    <text evidence="11">The sequence shown here is derived from an EMBL/GenBank/DDBJ whole genome shotgun (WGS) entry which is preliminary data.</text>
</comment>
<proteinExistence type="inferred from homology"/>
<feature type="transmembrane region" description="Helical" evidence="10">
    <location>
        <begin position="24"/>
        <end position="43"/>
    </location>
</feature>
<keyword evidence="6 10" id="KW-0812">Transmembrane</keyword>
<evidence type="ECO:0000256" key="1">
    <source>
        <dbReference type="ARBA" id="ARBA00002254"/>
    </source>
</evidence>
<keyword evidence="11" id="KW-0966">Cell projection</keyword>
<name>A0A853BZM2_9ACTN</name>
<evidence type="ECO:0000313" key="11">
    <source>
        <dbReference type="EMBL" id="NYI99817.1"/>
    </source>
</evidence>
<gene>
    <name evidence="11" type="ORF">HNR19_000516</name>
</gene>
<keyword evidence="4 10" id="KW-1003">Cell membrane</keyword>
<keyword evidence="11" id="KW-0282">Flagellum</keyword>
<comment type="similarity">
    <text evidence="3 10">Belongs to the FliL family.</text>
</comment>
<keyword evidence="9 10" id="KW-0472">Membrane</keyword>
<dbReference type="RefSeq" id="WP_179666423.1">
    <property type="nucleotide sequence ID" value="NZ_JACCFP010000001.1"/>
</dbReference>
<dbReference type="GO" id="GO:0071978">
    <property type="term" value="P:bacterial-type flagellum-dependent swarming motility"/>
    <property type="evidence" value="ECO:0007669"/>
    <property type="project" value="TreeGrafter"/>
</dbReference>
<dbReference type="Pfam" id="PF03748">
    <property type="entry name" value="FliL"/>
    <property type="match status" value="1"/>
</dbReference>
<evidence type="ECO:0000256" key="3">
    <source>
        <dbReference type="ARBA" id="ARBA00008281"/>
    </source>
</evidence>
<sequence length="145" mass="15913">MTATLTPPDTAAPEEAEKKGKKKLVVVLVLVVAIALGAAWFFLIRPSGDAEPKPGEVAPLEPIQVNLADGHYLRLGIALQLVEGAHEVDGSKALDAAIEVFSGKEVGEVNRPAEREHLRHDLEELLHERYHDEVLDVYFTEFVTQ</sequence>
<keyword evidence="7 10" id="KW-0283">Flagellar rotation</keyword>
<dbReference type="AlphaFoldDB" id="A0A853BZM2"/>
<dbReference type="PANTHER" id="PTHR35091:SF2">
    <property type="entry name" value="FLAGELLAR PROTEIN FLIL"/>
    <property type="match status" value="1"/>
</dbReference>
<evidence type="ECO:0000256" key="7">
    <source>
        <dbReference type="ARBA" id="ARBA00022779"/>
    </source>
</evidence>
<comment type="function">
    <text evidence="1 10">Controls the rotational direction of flagella during chemotaxis.</text>
</comment>
<dbReference type="GO" id="GO:0006935">
    <property type="term" value="P:chemotaxis"/>
    <property type="evidence" value="ECO:0007669"/>
    <property type="project" value="UniProtKB-KW"/>
</dbReference>
<keyword evidence="11" id="KW-0969">Cilium</keyword>
<evidence type="ECO:0000313" key="12">
    <source>
        <dbReference type="Proteomes" id="UP000530424"/>
    </source>
</evidence>
<keyword evidence="8 10" id="KW-1133">Transmembrane helix</keyword>
<accession>A0A853BZM2</accession>
<evidence type="ECO:0000256" key="8">
    <source>
        <dbReference type="ARBA" id="ARBA00022989"/>
    </source>
</evidence>
<reference evidence="11 12" key="1">
    <citation type="submission" date="2020-07" db="EMBL/GenBank/DDBJ databases">
        <title>Sequencing the genomes of 1000 actinobacteria strains.</title>
        <authorList>
            <person name="Klenk H.-P."/>
        </authorList>
    </citation>
    <scope>NUCLEOTIDE SEQUENCE [LARGE SCALE GENOMIC DNA]</scope>
    <source>
        <strain evidence="11 12">DSM 103833</strain>
    </source>
</reference>
<keyword evidence="12" id="KW-1185">Reference proteome</keyword>
<evidence type="ECO:0000256" key="5">
    <source>
        <dbReference type="ARBA" id="ARBA00022500"/>
    </source>
</evidence>
<evidence type="ECO:0000256" key="6">
    <source>
        <dbReference type="ARBA" id="ARBA00022692"/>
    </source>
</evidence>
<dbReference type="PANTHER" id="PTHR35091">
    <property type="entry name" value="FLAGELLAR PROTEIN FLIL"/>
    <property type="match status" value="1"/>
</dbReference>
<dbReference type="GO" id="GO:0009425">
    <property type="term" value="C:bacterial-type flagellum basal body"/>
    <property type="evidence" value="ECO:0007669"/>
    <property type="project" value="InterPro"/>
</dbReference>
<dbReference type="Proteomes" id="UP000530424">
    <property type="component" value="Unassembled WGS sequence"/>
</dbReference>
<protein>
    <recommendedName>
        <fullName evidence="10">Flagellar protein FliL</fullName>
    </recommendedName>
</protein>
<keyword evidence="5 10" id="KW-0145">Chemotaxis</keyword>